<comment type="caution">
    <text evidence="1">The sequence shown here is derived from an EMBL/GenBank/DDBJ whole genome shotgun (WGS) entry which is preliminary data.</text>
</comment>
<proteinExistence type="predicted"/>
<accession>M0FKM2</accession>
<evidence type="ECO:0000313" key="1">
    <source>
        <dbReference type="EMBL" id="ELZ60561.1"/>
    </source>
</evidence>
<protein>
    <submittedName>
        <fullName evidence="1">Uncharacterized protein</fullName>
    </submittedName>
</protein>
<gene>
    <name evidence="1" type="ORF">C467_02113</name>
</gene>
<reference evidence="1 2" key="1">
    <citation type="journal article" date="2014" name="PLoS Genet.">
        <title>Phylogenetically driven sequencing of extremely halophilic archaea reveals strategies for static and dynamic osmo-response.</title>
        <authorList>
            <person name="Becker E.A."/>
            <person name="Seitzer P.M."/>
            <person name="Tritt A."/>
            <person name="Larsen D."/>
            <person name="Krusor M."/>
            <person name="Yao A.I."/>
            <person name="Wu D."/>
            <person name="Madern D."/>
            <person name="Eisen J.A."/>
            <person name="Darling A.E."/>
            <person name="Facciotti M.T."/>
        </authorList>
    </citation>
    <scope>NUCLEOTIDE SEQUENCE [LARGE SCALE GENOMIC DNA]</scope>
    <source>
        <strain evidence="1 2">ATCC 700873</strain>
    </source>
</reference>
<name>M0FKM2_9EURY</name>
<dbReference type="EMBL" id="AOJO01000011">
    <property type="protein sequence ID" value="ELZ60561.1"/>
    <property type="molecule type" value="Genomic_DNA"/>
</dbReference>
<dbReference type="AlphaFoldDB" id="M0FKM2"/>
<sequence length="115" mass="12781">MFLRLAAAVPAFAVDRGRPRTGGSPPREWSAHRYFDTVISPTSNSQTRRMPDPSSLRDSTQIVLPRAALEGHRECLEDRFTVTVVELPERYRIIGSPVEIKAASDYLTRNGVAVA</sequence>
<keyword evidence="2" id="KW-1185">Reference proteome</keyword>
<dbReference type="STRING" id="1227481.C467_02113"/>
<evidence type="ECO:0000313" key="2">
    <source>
        <dbReference type="Proteomes" id="UP000011689"/>
    </source>
</evidence>
<organism evidence="1 2">
    <name type="scientific">Halorubrum hochstenium ATCC 700873</name>
    <dbReference type="NCBI Taxonomy" id="1227481"/>
    <lineage>
        <taxon>Archaea</taxon>
        <taxon>Methanobacteriati</taxon>
        <taxon>Methanobacteriota</taxon>
        <taxon>Stenosarchaea group</taxon>
        <taxon>Halobacteria</taxon>
        <taxon>Halobacteriales</taxon>
        <taxon>Haloferacaceae</taxon>
        <taxon>Halorubrum</taxon>
    </lineage>
</organism>
<dbReference type="PATRIC" id="fig|1227481.4.peg.394"/>
<dbReference type="Pfam" id="PF24397">
    <property type="entry name" value="VNG_1110C"/>
    <property type="match status" value="1"/>
</dbReference>
<dbReference type="Proteomes" id="UP000011689">
    <property type="component" value="Unassembled WGS sequence"/>
</dbReference>
<dbReference type="InterPro" id="IPR056231">
    <property type="entry name" value="VNG_1110C-like"/>
</dbReference>